<dbReference type="InterPro" id="IPR036790">
    <property type="entry name" value="Frizzled_dom_sf"/>
</dbReference>
<dbReference type="PROSITE" id="PS01209">
    <property type="entry name" value="LDLRA_1"/>
    <property type="match status" value="1"/>
</dbReference>
<dbReference type="Proteomes" id="UP001381693">
    <property type="component" value="Unassembled WGS sequence"/>
</dbReference>
<feature type="disulfide bond" evidence="5">
    <location>
        <begin position="368"/>
        <end position="383"/>
    </location>
</feature>
<keyword evidence="3" id="KW-0812">Transmembrane</keyword>
<dbReference type="GO" id="GO:0035567">
    <property type="term" value="P:non-canonical Wnt signaling pathway"/>
    <property type="evidence" value="ECO:0007669"/>
    <property type="project" value="TreeGrafter"/>
</dbReference>
<evidence type="ECO:0000313" key="9">
    <source>
        <dbReference type="Proteomes" id="UP001381693"/>
    </source>
</evidence>
<feature type="region of interest" description="Disordered" evidence="6">
    <location>
        <begin position="74"/>
        <end position="106"/>
    </location>
</feature>
<dbReference type="PRINTS" id="PR00261">
    <property type="entry name" value="LDLRECEPTOR"/>
</dbReference>
<dbReference type="GO" id="GO:0060070">
    <property type="term" value="P:canonical Wnt signaling pathway"/>
    <property type="evidence" value="ECO:0007669"/>
    <property type="project" value="TreeGrafter"/>
</dbReference>
<dbReference type="GO" id="GO:0005886">
    <property type="term" value="C:plasma membrane"/>
    <property type="evidence" value="ECO:0007669"/>
    <property type="project" value="UniProtKB-SubCell"/>
</dbReference>
<name>A0AAN8XNA1_HALRR</name>
<feature type="disulfide bond" evidence="5">
    <location>
        <begin position="450"/>
        <end position="468"/>
    </location>
</feature>
<dbReference type="EMBL" id="JAXCGZ010000519">
    <property type="protein sequence ID" value="KAK7085871.1"/>
    <property type="molecule type" value="Genomic_DNA"/>
</dbReference>
<dbReference type="CDD" id="cd07066">
    <property type="entry name" value="CRD_FZ"/>
    <property type="match status" value="1"/>
</dbReference>
<keyword evidence="3" id="KW-0735">Signal-anchor</keyword>
<dbReference type="GO" id="GO:0017147">
    <property type="term" value="F:Wnt-protein binding"/>
    <property type="evidence" value="ECO:0007669"/>
    <property type="project" value="TreeGrafter"/>
</dbReference>
<protein>
    <recommendedName>
        <fullName evidence="7">FZ domain-containing protein</fullName>
    </recommendedName>
</protein>
<dbReference type="InterPro" id="IPR020067">
    <property type="entry name" value="Frizzled_dom"/>
</dbReference>
<evidence type="ECO:0000313" key="8">
    <source>
        <dbReference type="EMBL" id="KAK7085871.1"/>
    </source>
</evidence>
<dbReference type="PANTHER" id="PTHR11309">
    <property type="entry name" value="FRIZZLED"/>
    <property type="match status" value="1"/>
</dbReference>
<keyword evidence="4 5" id="KW-1015">Disulfide bond</keyword>
<dbReference type="PROSITE" id="PS50038">
    <property type="entry name" value="FZ"/>
    <property type="match status" value="1"/>
</dbReference>
<dbReference type="SMART" id="SM00192">
    <property type="entry name" value="LDLa"/>
    <property type="match status" value="2"/>
</dbReference>
<organism evidence="8 9">
    <name type="scientific">Halocaridina rubra</name>
    <name type="common">Hawaiian red shrimp</name>
    <dbReference type="NCBI Taxonomy" id="373956"/>
    <lineage>
        <taxon>Eukaryota</taxon>
        <taxon>Metazoa</taxon>
        <taxon>Ecdysozoa</taxon>
        <taxon>Arthropoda</taxon>
        <taxon>Crustacea</taxon>
        <taxon>Multicrustacea</taxon>
        <taxon>Malacostraca</taxon>
        <taxon>Eumalacostraca</taxon>
        <taxon>Eucarida</taxon>
        <taxon>Decapoda</taxon>
        <taxon>Pleocyemata</taxon>
        <taxon>Caridea</taxon>
        <taxon>Atyoidea</taxon>
        <taxon>Atyidae</taxon>
        <taxon>Halocaridina</taxon>
    </lineage>
</organism>
<comment type="caution">
    <text evidence="5">Lacks conserved residue(s) required for the propagation of feature annotation.</text>
</comment>
<gene>
    <name evidence="8" type="ORF">SK128_006194</name>
</gene>
<keyword evidence="2" id="KW-0217">Developmental protein</keyword>
<dbReference type="Gene3D" id="4.10.400.10">
    <property type="entry name" value="Low-density Lipoprotein Receptor"/>
    <property type="match status" value="2"/>
</dbReference>
<dbReference type="GO" id="GO:0042813">
    <property type="term" value="F:Wnt receptor activity"/>
    <property type="evidence" value="ECO:0007669"/>
    <property type="project" value="TreeGrafter"/>
</dbReference>
<evidence type="ECO:0000256" key="2">
    <source>
        <dbReference type="ARBA" id="ARBA00022473"/>
    </source>
</evidence>
<evidence type="ECO:0000256" key="6">
    <source>
        <dbReference type="SAM" id="MobiDB-lite"/>
    </source>
</evidence>
<feature type="compositionally biased region" description="Basic and acidic residues" evidence="6">
    <location>
        <begin position="74"/>
        <end position="92"/>
    </location>
</feature>
<dbReference type="AlphaFoldDB" id="A0AAN8XNA1"/>
<dbReference type="CDD" id="cd00112">
    <property type="entry name" value="LDLa"/>
    <property type="match status" value="2"/>
</dbReference>
<comment type="subcellular location">
    <subcellularLocation>
        <location evidence="1">Cell membrane</location>
        <topology evidence="1">Single-pass type II membrane protein</topology>
    </subcellularLocation>
</comment>
<evidence type="ECO:0000259" key="7">
    <source>
        <dbReference type="PROSITE" id="PS50038"/>
    </source>
</evidence>
<dbReference type="SMART" id="SM00063">
    <property type="entry name" value="FRI"/>
    <property type="match status" value="1"/>
</dbReference>
<evidence type="ECO:0000256" key="1">
    <source>
        <dbReference type="ARBA" id="ARBA00004401"/>
    </source>
</evidence>
<evidence type="ECO:0000256" key="4">
    <source>
        <dbReference type="ARBA" id="ARBA00023157"/>
    </source>
</evidence>
<reference evidence="8 9" key="1">
    <citation type="submission" date="2023-11" db="EMBL/GenBank/DDBJ databases">
        <title>Halocaridina rubra genome assembly.</title>
        <authorList>
            <person name="Smith C."/>
        </authorList>
    </citation>
    <scope>NUCLEOTIDE SEQUENCE [LARGE SCALE GENOMIC DNA]</scope>
    <source>
        <strain evidence="8">EP-1</strain>
        <tissue evidence="8">Whole</tissue>
    </source>
</reference>
<evidence type="ECO:0000256" key="5">
    <source>
        <dbReference type="PROSITE-ProRule" id="PRU00124"/>
    </source>
</evidence>
<keyword evidence="9" id="KW-1185">Reference proteome</keyword>
<comment type="caution">
    <text evidence="8">The sequence shown here is derived from an EMBL/GenBank/DDBJ whole genome shotgun (WGS) entry which is preliminary data.</text>
</comment>
<feature type="disulfide bond" evidence="5">
    <location>
        <begin position="356"/>
        <end position="374"/>
    </location>
</feature>
<sequence length="481" mass="52127">MSHTHSMDDMINKHTHHEMSHTHPGDELHAGEDLSHIHAKDDPNHDIFHKDDGITHEEGIAHEVMHHEGELSHKLTHQPDDMGHEHVMDKGEQGSSISPSGPESADFDFGRSSVLESNPIERTVVSVSSDSRPATMVHIQSSESEHINTPATADTFGTVSENGNVPPLFGGLGFRPNEALEIHTEISDTAQPAVSDDPPAELFSPAKEEVPVLPPEEPTATEVAPTGSCRPRQLDMCSDLPYTLTSLPNWANDQSEQDLNEASLPFLRDVIVRSGCSPRARQYTCGILEPPCKSDGSIVPPCRTFCRSVAVTCQEFIFSGLNLSNIFDCERFPDSNDPEVCFDMTQEPCVGLEHRCGDGRCVARRLVCDGLPDCLDHSDETTCPNRDSGFSDAPSSTSSAVPASVESQTIFSGELDTGVTTSPEEIFESATTESVVETTDFGIQCPELQCLDGTCLSISQLNDGVNDCSDGTDELDFGNLS</sequence>
<feature type="region of interest" description="Disordered" evidence="6">
    <location>
        <begin position="385"/>
        <end position="406"/>
    </location>
</feature>
<dbReference type="InterPro" id="IPR015526">
    <property type="entry name" value="Frizzled/SFRP"/>
</dbReference>
<feature type="domain" description="FZ" evidence="7">
    <location>
        <begin position="224"/>
        <end position="344"/>
    </location>
</feature>
<accession>A0AAN8XNA1</accession>
<feature type="compositionally biased region" description="Low complexity" evidence="6">
    <location>
        <begin position="387"/>
        <end position="406"/>
    </location>
</feature>
<dbReference type="PROSITE" id="PS50068">
    <property type="entry name" value="LDLRA_2"/>
    <property type="match status" value="2"/>
</dbReference>
<evidence type="ECO:0000256" key="3">
    <source>
        <dbReference type="ARBA" id="ARBA00022968"/>
    </source>
</evidence>
<dbReference type="Pfam" id="PF00057">
    <property type="entry name" value="Ldl_recept_a"/>
    <property type="match status" value="1"/>
</dbReference>
<dbReference type="SUPFAM" id="SSF57424">
    <property type="entry name" value="LDL receptor-like module"/>
    <property type="match status" value="2"/>
</dbReference>
<dbReference type="InterPro" id="IPR002172">
    <property type="entry name" value="LDrepeatLR_classA_rpt"/>
</dbReference>
<dbReference type="Gene3D" id="1.10.2000.10">
    <property type="entry name" value="Frizzled cysteine-rich domain"/>
    <property type="match status" value="1"/>
</dbReference>
<dbReference type="InterPro" id="IPR023415">
    <property type="entry name" value="LDLR_class-A_CS"/>
</dbReference>
<proteinExistence type="predicted"/>
<feature type="disulfide bond" evidence="5">
    <location>
        <begin position="349"/>
        <end position="361"/>
    </location>
</feature>
<dbReference type="InterPro" id="IPR036055">
    <property type="entry name" value="LDL_receptor-like_sf"/>
</dbReference>
<dbReference type="Pfam" id="PF01392">
    <property type="entry name" value="Fz"/>
    <property type="match status" value="1"/>
</dbReference>
<dbReference type="SUPFAM" id="SSF63501">
    <property type="entry name" value="Frizzled cysteine-rich domain"/>
    <property type="match status" value="1"/>
</dbReference>